<dbReference type="PANTHER" id="PTHR43335:SF3">
    <property type="entry name" value="ABC TRANSPORTER"/>
    <property type="match status" value="1"/>
</dbReference>
<evidence type="ECO:0000313" key="8">
    <source>
        <dbReference type="Proteomes" id="UP001597375"/>
    </source>
</evidence>
<dbReference type="InterPro" id="IPR003593">
    <property type="entry name" value="AAA+_ATPase"/>
</dbReference>
<reference evidence="8" key="1">
    <citation type="journal article" date="2019" name="Int. J. Syst. Evol. Microbiol.">
        <title>The Global Catalogue of Microorganisms (GCM) 10K type strain sequencing project: providing services to taxonomists for standard genome sequencing and annotation.</title>
        <authorList>
            <consortium name="The Broad Institute Genomics Platform"/>
            <consortium name="The Broad Institute Genome Sequencing Center for Infectious Disease"/>
            <person name="Wu L."/>
            <person name="Ma J."/>
        </authorList>
    </citation>
    <scope>NUCLEOTIDE SEQUENCE [LARGE SCALE GENOMIC DNA]</scope>
    <source>
        <strain evidence="8">CGMCC 4.7106</strain>
    </source>
</reference>
<keyword evidence="4 7" id="KW-0067">ATP-binding</keyword>
<dbReference type="SMART" id="SM00382">
    <property type="entry name" value="AAA"/>
    <property type="match status" value="1"/>
</dbReference>
<feature type="domain" description="ABC transporter" evidence="6">
    <location>
        <begin position="6"/>
        <end position="236"/>
    </location>
</feature>
<dbReference type="GO" id="GO:0005524">
    <property type="term" value="F:ATP binding"/>
    <property type="evidence" value="ECO:0007669"/>
    <property type="project" value="UniProtKB-KW"/>
</dbReference>
<feature type="compositionally biased region" description="Pro residues" evidence="5">
    <location>
        <begin position="329"/>
        <end position="340"/>
    </location>
</feature>
<organism evidence="7 8">
    <name type="scientific">Luteolibacter algae</name>
    <dbReference type="NCBI Taxonomy" id="454151"/>
    <lineage>
        <taxon>Bacteria</taxon>
        <taxon>Pseudomonadati</taxon>
        <taxon>Verrucomicrobiota</taxon>
        <taxon>Verrucomicrobiia</taxon>
        <taxon>Verrucomicrobiales</taxon>
        <taxon>Verrucomicrobiaceae</taxon>
        <taxon>Luteolibacter</taxon>
    </lineage>
</organism>
<evidence type="ECO:0000256" key="4">
    <source>
        <dbReference type="ARBA" id="ARBA00022840"/>
    </source>
</evidence>
<dbReference type="PROSITE" id="PS50893">
    <property type="entry name" value="ABC_TRANSPORTER_2"/>
    <property type="match status" value="1"/>
</dbReference>
<dbReference type="CDD" id="cd03230">
    <property type="entry name" value="ABC_DR_subfamily_A"/>
    <property type="match status" value="1"/>
</dbReference>
<dbReference type="InterPro" id="IPR003439">
    <property type="entry name" value="ABC_transporter-like_ATP-bd"/>
</dbReference>
<comment type="similarity">
    <text evidence="1">Belongs to the ABC transporter superfamily.</text>
</comment>
<evidence type="ECO:0000256" key="1">
    <source>
        <dbReference type="ARBA" id="ARBA00005417"/>
    </source>
</evidence>
<gene>
    <name evidence="7" type="ORF">ACFSSA_06395</name>
</gene>
<comment type="caution">
    <text evidence="7">The sequence shown here is derived from an EMBL/GenBank/DDBJ whole genome shotgun (WGS) entry which is preliminary data.</text>
</comment>
<evidence type="ECO:0000259" key="6">
    <source>
        <dbReference type="PROSITE" id="PS50893"/>
    </source>
</evidence>
<evidence type="ECO:0000256" key="3">
    <source>
        <dbReference type="ARBA" id="ARBA00022741"/>
    </source>
</evidence>
<protein>
    <submittedName>
        <fullName evidence="7">ABC transporter ATP-binding protein</fullName>
    </submittedName>
</protein>
<dbReference type="InterPro" id="IPR027417">
    <property type="entry name" value="P-loop_NTPase"/>
</dbReference>
<dbReference type="EMBL" id="JBHUIT010000005">
    <property type="protein sequence ID" value="MFD2256296.1"/>
    <property type="molecule type" value="Genomic_DNA"/>
</dbReference>
<evidence type="ECO:0000256" key="2">
    <source>
        <dbReference type="ARBA" id="ARBA00022448"/>
    </source>
</evidence>
<keyword evidence="8" id="KW-1185">Reference proteome</keyword>
<sequence length="340" mass="37727">MSDSAITVHNLYRFFGPLQAVNGISFEVPHGSVCGFVGANGAGKTTTMRILASLDYPTMGHAEICGINVTHHPAEVRRLIGWMPDHFGNYDNMTVLEYMDFYARALGYKGAERRQRIEEVMEFTDLVPLADRFSNKLSKGMTQRLCLGRSLLHDPQVLIMDEPAAGLDPKARVELKHLIRVLAKEGKTIFISSHILSELGEMCDSLLFINNGRIVHHGDSETLKQSSDSLGGVLYDVQLDGDPQALADWAILQPNLELLESRKNGGRIRIDTEDPNKAADTLSRMIRDNLRVIDFHREQRNLEDAFIDMLSNLDKQQAQDSPVPATQASPPPLPPAATEG</sequence>
<keyword evidence="2" id="KW-0813">Transport</keyword>
<name>A0ABW5D9J9_9BACT</name>
<dbReference type="Proteomes" id="UP001597375">
    <property type="component" value="Unassembled WGS sequence"/>
</dbReference>
<dbReference type="Pfam" id="PF00005">
    <property type="entry name" value="ABC_tran"/>
    <property type="match status" value="1"/>
</dbReference>
<evidence type="ECO:0000313" key="7">
    <source>
        <dbReference type="EMBL" id="MFD2256296.1"/>
    </source>
</evidence>
<dbReference type="PANTHER" id="PTHR43335">
    <property type="entry name" value="ABC TRANSPORTER, ATP-BINDING PROTEIN"/>
    <property type="match status" value="1"/>
</dbReference>
<feature type="region of interest" description="Disordered" evidence="5">
    <location>
        <begin position="316"/>
        <end position="340"/>
    </location>
</feature>
<dbReference type="SUPFAM" id="SSF52540">
    <property type="entry name" value="P-loop containing nucleoside triphosphate hydrolases"/>
    <property type="match status" value="1"/>
</dbReference>
<proteinExistence type="inferred from homology"/>
<keyword evidence="3" id="KW-0547">Nucleotide-binding</keyword>
<accession>A0ABW5D9J9</accession>
<dbReference type="RefSeq" id="WP_386819407.1">
    <property type="nucleotide sequence ID" value="NZ_JBHUIT010000005.1"/>
</dbReference>
<dbReference type="Gene3D" id="3.40.50.300">
    <property type="entry name" value="P-loop containing nucleotide triphosphate hydrolases"/>
    <property type="match status" value="1"/>
</dbReference>
<evidence type="ECO:0000256" key="5">
    <source>
        <dbReference type="SAM" id="MobiDB-lite"/>
    </source>
</evidence>